<dbReference type="EMBL" id="CAJHNH020002267">
    <property type="protein sequence ID" value="CAG5126139.1"/>
    <property type="molecule type" value="Genomic_DNA"/>
</dbReference>
<feature type="coiled-coil region" evidence="1">
    <location>
        <begin position="11"/>
        <end position="59"/>
    </location>
</feature>
<name>A0A8S3ZAD2_9EUPU</name>
<evidence type="ECO:0000313" key="2">
    <source>
        <dbReference type="EMBL" id="CAG5126139.1"/>
    </source>
</evidence>
<gene>
    <name evidence="2" type="ORF">CUNI_LOCUS11697</name>
</gene>
<dbReference type="AlphaFoldDB" id="A0A8S3ZAD2"/>
<dbReference type="Proteomes" id="UP000678393">
    <property type="component" value="Unassembled WGS sequence"/>
</dbReference>
<protein>
    <submittedName>
        <fullName evidence="2">Uncharacterized protein</fullName>
    </submittedName>
</protein>
<proteinExistence type="predicted"/>
<accession>A0A8S3ZAD2</accession>
<reference evidence="2" key="1">
    <citation type="submission" date="2021-04" db="EMBL/GenBank/DDBJ databases">
        <authorList>
            <consortium name="Molecular Ecology Group"/>
        </authorList>
    </citation>
    <scope>NUCLEOTIDE SEQUENCE</scope>
</reference>
<comment type="caution">
    <text evidence="2">The sequence shown here is derived from an EMBL/GenBank/DDBJ whole genome shotgun (WGS) entry which is preliminary data.</text>
</comment>
<evidence type="ECO:0000256" key="1">
    <source>
        <dbReference type="SAM" id="Coils"/>
    </source>
</evidence>
<dbReference type="OrthoDB" id="6287438at2759"/>
<evidence type="ECO:0000313" key="3">
    <source>
        <dbReference type="Proteomes" id="UP000678393"/>
    </source>
</evidence>
<keyword evidence="3" id="KW-1185">Reference proteome</keyword>
<keyword evidence="1" id="KW-0175">Coiled coil</keyword>
<organism evidence="2 3">
    <name type="scientific">Candidula unifasciata</name>
    <dbReference type="NCBI Taxonomy" id="100452"/>
    <lineage>
        <taxon>Eukaryota</taxon>
        <taxon>Metazoa</taxon>
        <taxon>Spiralia</taxon>
        <taxon>Lophotrochozoa</taxon>
        <taxon>Mollusca</taxon>
        <taxon>Gastropoda</taxon>
        <taxon>Heterobranchia</taxon>
        <taxon>Euthyneura</taxon>
        <taxon>Panpulmonata</taxon>
        <taxon>Eupulmonata</taxon>
        <taxon>Stylommatophora</taxon>
        <taxon>Helicina</taxon>
        <taxon>Helicoidea</taxon>
        <taxon>Geomitridae</taxon>
        <taxon>Candidula</taxon>
    </lineage>
</organism>
<sequence length="242" mass="27683">MHQAHQLSVDLEQARETIIIKNKENLKLQERVLELENHLREGETKLKHTEKTLKQEEEMQTKMLTRQEMNHVLSELSHQLQFHIETSRLLGQGGKDDGELVHKLRRSLLEAETKLNTERTLHAVTRSSVQALEEDCTRLRQTILMMRRHGAHKEKKQKSRMEEINEIIARSQTRAQVLLASGEFSLDGSLRNLTPSRDYCVADSSFSPDTSFASDASFSAAHLANLSFLNLSGNLDSYSPKK</sequence>